<gene>
    <name evidence="2" type="ORF">KFL_003480090</name>
</gene>
<organism evidence="2 3">
    <name type="scientific">Klebsormidium nitens</name>
    <name type="common">Green alga</name>
    <name type="synonym">Ulothrix nitens</name>
    <dbReference type="NCBI Taxonomy" id="105231"/>
    <lineage>
        <taxon>Eukaryota</taxon>
        <taxon>Viridiplantae</taxon>
        <taxon>Streptophyta</taxon>
        <taxon>Klebsormidiophyceae</taxon>
        <taxon>Klebsormidiales</taxon>
        <taxon>Klebsormidiaceae</taxon>
        <taxon>Klebsormidium</taxon>
    </lineage>
</organism>
<accession>A0A1Y1I8Q2</accession>
<protein>
    <recommendedName>
        <fullName evidence="4">F-box domain-containing protein</fullName>
    </recommendedName>
</protein>
<evidence type="ECO:0000313" key="2">
    <source>
        <dbReference type="EMBL" id="GAQ87365.1"/>
    </source>
</evidence>
<name>A0A1Y1I8Q2_KLENI</name>
<dbReference type="AlphaFoldDB" id="A0A1Y1I8Q2"/>
<dbReference type="InterPro" id="IPR032675">
    <property type="entry name" value="LRR_dom_sf"/>
</dbReference>
<dbReference type="Gene3D" id="3.80.10.10">
    <property type="entry name" value="Ribonuclease Inhibitor"/>
    <property type="match status" value="1"/>
</dbReference>
<dbReference type="EMBL" id="DF237297">
    <property type="protein sequence ID" value="GAQ87365.1"/>
    <property type="molecule type" value="Genomic_DNA"/>
</dbReference>
<evidence type="ECO:0008006" key="4">
    <source>
        <dbReference type="Google" id="ProtNLM"/>
    </source>
</evidence>
<evidence type="ECO:0000313" key="3">
    <source>
        <dbReference type="Proteomes" id="UP000054558"/>
    </source>
</evidence>
<dbReference type="Proteomes" id="UP000054558">
    <property type="component" value="Unassembled WGS sequence"/>
</dbReference>
<sequence length="503" mass="55578">MVHMVNMELSSTNQRAELHRGGKKDEHREDVQQKRICSCGGKESLARHVAALLCENMESPGSVCWIASLEDNLLDLILGKVLRSSARSSFRNLLLVCKDWRRITARYALNWDCTQQNAVPKLGAALRNAPCGATILQLRFDVDGTWTSSTAGRFTPEGFEALKAALLPAKDHARVLHLVQFPVPLVVFLPFLHDGLPCLESCSIDVGYGSSARSLALTPWTDMVEPLWSRPPPIPPAPSLLHLTLTACGRDLRDEFLVRLQEAFPRLETLVLSGVSQLRAPVIFSNSLFEVDISGVRCTISSCTVRAASLACLRLFLSSSTGMGATHLEAPRLEHLCIFSGFNGAISQAPRSIKHLTIESHDWWRWRYFEHQLSFVKQDLICLQLLFTGHGDVVGAPSLQGFLQALASAPALESLEISARLLDSLPNAGGEGRFLWGGAQLPLVRHLSVELWQPSSLEKGAALARACPALRQFQVRPLWPLRGWEKSTLEAVFPNVEYLEDES</sequence>
<proteinExistence type="predicted"/>
<dbReference type="SUPFAM" id="SSF52047">
    <property type="entry name" value="RNI-like"/>
    <property type="match status" value="1"/>
</dbReference>
<feature type="compositionally biased region" description="Basic and acidic residues" evidence="1">
    <location>
        <begin position="16"/>
        <end position="29"/>
    </location>
</feature>
<keyword evidence="3" id="KW-1185">Reference proteome</keyword>
<evidence type="ECO:0000256" key="1">
    <source>
        <dbReference type="SAM" id="MobiDB-lite"/>
    </source>
</evidence>
<feature type="region of interest" description="Disordered" evidence="1">
    <location>
        <begin position="1"/>
        <end position="29"/>
    </location>
</feature>
<reference evidence="2 3" key="1">
    <citation type="journal article" date="2014" name="Nat. Commun.">
        <title>Klebsormidium flaccidum genome reveals primary factors for plant terrestrial adaptation.</title>
        <authorList>
            <person name="Hori K."/>
            <person name="Maruyama F."/>
            <person name="Fujisawa T."/>
            <person name="Togashi T."/>
            <person name="Yamamoto N."/>
            <person name="Seo M."/>
            <person name="Sato S."/>
            <person name="Yamada T."/>
            <person name="Mori H."/>
            <person name="Tajima N."/>
            <person name="Moriyama T."/>
            <person name="Ikeuchi M."/>
            <person name="Watanabe M."/>
            <person name="Wada H."/>
            <person name="Kobayashi K."/>
            <person name="Saito M."/>
            <person name="Masuda T."/>
            <person name="Sasaki-Sekimoto Y."/>
            <person name="Mashiguchi K."/>
            <person name="Awai K."/>
            <person name="Shimojima M."/>
            <person name="Masuda S."/>
            <person name="Iwai M."/>
            <person name="Nobusawa T."/>
            <person name="Narise T."/>
            <person name="Kondo S."/>
            <person name="Saito H."/>
            <person name="Sato R."/>
            <person name="Murakawa M."/>
            <person name="Ihara Y."/>
            <person name="Oshima-Yamada Y."/>
            <person name="Ohtaka K."/>
            <person name="Satoh M."/>
            <person name="Sonobe K."/>
            <person name="Ishii M."/>
            <person name="Ohtani R."/>
            <person name="Kanamori-Sato M."/>
            <person name="Honoki R."/>
            <person name="Miyazaki D."/>
            <person name="Mochizuki H."/>
            <person name="Umetsu J."/>
            <person name="Higashi K."/>
            <person name="Shibata D."/>
            <person name="Kamiya Y."/>
            <person name="Sato N."/>
            <person name="Nakamura Y."/>
            <person name="Tabata S."/>
            <person name="Ida S."/>
            <person name="Kurokawa K."/>
            <person name="Ohta H."/>
        </authorList>
    </citation>
    <scope>NUCLEOTIDE SEQUENCE [LARGE SCALE GENOMIC DNA]</scope>
    <source>
        <strain evidence="2 3">NIES-2285</strain>
    </source>
</reference>